<protein>
    <recommendedName>
        <fullName evidence="2">Pyrroloquinoline quinone-dependent pyranose dehydrogenase beta-propeller domain-containing protein</fullName>
    </recommendedName>
</protein>
<evidence type="ECO:0000313" key="4">
    <source>
        <dbReference type="Proteomes" id="UP000183926"/>
    </source>
</evidence>
<keyword evidence="1" id="KW-0732">Signal</keyword>
<gene>
    <name evidence="3" type="ORF">SAMN05216339_103125</name>
</gene>
<dbReference type="PANTHER" id="PTHR19328">
    <property type="entry name" value="HEDGEHOG-INTERACTING PROTEIN"/>
    <property type="match status" value="1"/>
</dbReference>
<dbReference type="RefSeq" id="WP_074927694.1">
    <property type="nucleotide sequence ID" value="NZ_FPBL01000003.1"/>
</dbReference>
<dbReference type="Pfam" id="PF22807">
    <property type="entry name" value="TrAA12"/>
    <property type="match status" value="1"/>
</dbReference>
<dbReference type="Proteomes" id="UP000183926">
    <property type="component" value="Unassembled WGS sequence"/>
</dbReference>
<proteinExistence type="predicted"/>
<organism evidence="3 4">
    <name type="scientific">Nitrosomonas eutropha</name>
    <dbReference type="NCBI Taxonomy" id="916"/>
    <lineage>
        <taxon>Bacteria</taxon>
        <taxon>Pseudomonadati</taxon>
        <taxon>Pseudomonadota</taxon>
        <taxon>Betaproteobacteria</taxon>
        <taxon>Nitrosomonadales</taxon>
        <taxon>Nitrosomonadaceae</taxon>
        <taxon>Nitrosomonas</taxon>
    </lineage>
</organism>
<dbReference type="Gene3D" id="2.120.10.30">
    <property type="entry name" value="TolB, C-terminal domain"/>
    <property type="match status" value="1"/>
</dbReference>
<feature type="chain" id="PRO_5010351237" description="Pyrroloquinoline quinone-dependent pyranose dehydrogenase beta-propeller domain-containing protein" evidence="1">
    <location>
        <begin position="22"/>
        <end position="366"/>
    </location>
</feature>
<name>A0A1I7GRG4_9PROT</name>
<feature type="domain" description="Pyrroloquinoline quinone-dependent pyranose dehydrogenase beta-propeller" evidence="2">
    <location>
        <begin position="33"/>
        <end position="361"/>
    </location>
</feature>
<evidence type="ECO:0000313" key="3">
    <source>
        <dbReference type="EMBL" id="SFU51037.1"/>
    </source>
</evidence>
<dbReference type="SUPFAM" id="SSF50952">
    <property type="entry name" value="Soluble quinoprotein glucose dehydrogenase"/>
    <property type="match status" value="1"/>
</dbReference>
<dbReference type="EMBL" id="FPBL01000003">
    <property type="protein sequence ID" value="SFU51037.1"/>
    <property type="molecule type" value="Genomic_DNA"/>
</dbReference>
<dbReference type="PANTHER" id="PTHR19328:SF40">
    <property type="entry name" value="BLL0591 PROTEIN"/>
    <property type="match status" value="1"/>
</dbReference>
<evidence type="ECO:0000259" key="2">
    <source>
        <dbReference type="Pfam" id="PF22807"/>
    </source>
</evidence>
<dbReference type="InterPro" id="IPR011042">
    <property type="entry name" value="6-blade_b-propeller_TolB-like"/>
</dbReference>
<sequence length="366" mass="41309">MKFSSFIFSVSLCAVTFQVNAQELELPLDKIKLPSGFSISIWAHVPNAQTMTLGDKGTVFVGSKSAGNVYAVTENEGKRQVRIIASKLKMPTGVAFHDGALYVSSVNRILRFDDIENTLDHPTPPHIITTDYPKETYHGWRNIAFGPDDWLYVSVGSPCNICETDLDRFALISRIKPDGTNYEVFARGVRNTEGFDWHPVTKELWFTDISREWMGDNLPPDELNRAPEKGMHFGFPYCHGQEVADPKLGAKYDCNKFTPPAAELDPHVTPMGMRFYTGNMFPVEYHGNIFIAEHGSWNRSTKTGYRIERVQIEANKVIKKESFAEGWLQDNEAWGRPVDILIITDGAMLVTDDMAGLIYRISYNQP</sequence>
<reference evidence="3 4" key="1">
    <citation type="submission" date="2016-10" db="EMBL/GenBank/DDBJ databases">
        <authorList>
            <person name="de Groot N.N."/>
        </authorList>
    </citation>
    <scope>NUCLEOTIDE SEQUENCE [LARGE SCALE GENOMIC DNA]</scope>
    <source>
        <strain evidence="3 4">Nm24</strain>
    </source>
</reference>
<dbReference type="AlphaFoldDB" id="A0A1I7GRG4"/>
<accession>A0A1I7GRG4</accession>
<dbReference type="InterPro" id="IPR011041">
    <property type="entry name" value="Quinoprot_gluc/sorb_DH_b-prop"/>
</dbReference>
<dbReference type="InterPro" id="IPR054539">
    <property type="entry name" value="Beta-prop_PDH"/>
</dbReference>
<feature type="signal peptide" evidence="1">
    <location>
        <begin position="1"/>
        <end position="21"/>
    </location>
</feature>
<dbReference type="OrthoDB" id="9770043at2"/>
<evidence type="ECO:0000256" key="1">
    <source>
        <dbReference type="SAM" id="SignalP"/>
    </source>
</evidence>